<dbReference type="PANTHER" id="PTHR42107">
    <property type="entry name" value="YALI0D24453P"/>
    <property type="match status" value="1"/>
</dbReference>
<evidence type="ECO:0000256" key="1">
    <source>
        <dbReference type="SAM" id="MobiDB-lite"/>
    </source>
</evidence>
<feature type="region of interest" description="Disordered" evidence="1">
    <location>
        <begin position="430"/>
        <end position="470"/>
    </location>
</feature>
<feature type="region of interest" description="Disordered" evidence="1">
    <location>
        <begin position="549"/>
        <end position="643"/>
    </location>
</feature>
<feature type="compositionally biased region" description="Polar residues" evidence="1">
    <location>
        <begin position="629"/>
        <end position="639"/>
    </location>
</feature>
<proteinExistence type="predicted"/>
<comment type="caution">
    <text evidence="2">The sequence shown here is derived from an EMBL/GenBank/DDBJ whole genome shotgun (WGS) entry which is preliminary data.</text>
</comment>
<feature type="compositionally biased region" description="Polar residues" evidence="1">
    <location>
        <begin position="11"/>
        <end position="23"/>
    </location>
</feature>
<name>A0A2I1FW19_9GLOM</name>
<protein>
    <submittedName>
        <fullName evidence="2">Uncharacterized protein</fullName>
    </submittedName>
</protein>
<feature type="compositionally biased region" description="Basic and acidic residues" evidence="1">
    <location>
        <begin position="442"/>
        <end position="465"/>
    </location>
</feature>
<dbReference type="VEuPathDB" id="FungiDB:FUN_002042"/>
<gene>
    <name evidence="2" type="ORF">RhiirA4_513579</name>
</gene>
<dbReference type="EMBL" id="LLXI01000032">
    <property type="protein sequence ID" value="PKY38578.1"/>
    <property type="molecule type" value="Genomic_DNA"/>
</dbReference>
<keyword evidence="3" id="KW-1185">Reference proteome</keyword>
<evidence type="ECO:0000313" key="3">
    <source>
        <dbReference type="Proteomes" id="UP000234323"/>
    </source>
</evidence>
<feature type="compositionally biased region" description="Basic and acidic residues" evidence="1">
    <location>
        <begin position="549"/>
        <end position="559"/>
    </location>
</feature>
<dbReference type="Proteomes" id="UP000234323">
    <property type="component" value="Unassembled WGS sequence"/>
</dbReference>
<dbReference type="PANTHER" id="PTHR42107:SF1">
    <property type="entry name" value="WHIM1 DOMAIN-CONTAINING PROTEIN"/>
    <property type="match status" value="1"/>
</dbReference>
<sequence>MGAAKIERSISPCSQASPTNPTVGSATSYYSPAMDMDPKDMPETAFVIAFCVKFRSAINNISFWPEDLDEAICCKEGPNTLIESLHKAFIHNLEVKKTRTSWIRRLAKLLNDWRERGNDFFTDHNPIERVNYDYYGMSNRDKVMIMQVLVSWQLAESPEIKRIRKEHNEIINDDDVRPLEVEVLGEDTSGSRYYYIGIGVRIYRESMISGRAKWETVSSTVEELKKFIFDYQGIDPNRSDRERILYNKLVTTVLPYLEPLENERKRLRENILHKVERDREIRLKKIEKDHNDAEILLVRTRSQAKQSVHKEVRNTTGYLEIIKNPTDLAIVIDDKKVVVNTSLDYANGTIKDPESPTMVQEAVESKNFIKEIMNPITSNENKNFVAIENDMNPTSMQNAVKKDNDVKGLLDKVDIKESVESKGSLGDVTVADTLANEDMSDYDDKLPSKSEQSERSTESRCEDNSNSKMNLSSILTEEVSREAENVEQRSELSKMAISNILSSESSDVVHTDHKYFDEGEIDNENNKHEEPMFEQHRNGNLVYTIVQKSNDKEPKENKKVAPVAVVKGERNGEQNGEQNEEKNEEKNEEQNEKQNEEKNEEKNEEQNEKQNEEQNEEPYDEQNNEKKGSNTPIVNNDTVRTPWAPVVNKNRKGKTVEVIDDALIEPKTKRAFVPDAETMIKLEWSLNHPVFRLDEEVFGESTDTDLSDCCPDCAMEID</sequence>
<feature type="compositionally biased region" description="Acidic residues" evidence="1">
    <location>
        <begin position="613"/>
        <end position="622"/>
    </location>
</feature>
<dbReference type="VEuPathDB" id="FungiDB:RhiirFUN_002097"/>
<reference evidence="2 3" key="1">
    <citation type="submission" date="2015-10" db="EMBL/GenBank/DDBJ databases">
        <title>Genome analyses suggest a sexual origin of heterokaryosis in a supposedly ancient asexual fungus.</title>
        <authorList>
            <person name="Ropars J."/>
            <person name="Sedzielewska K."/>
            <person name="Noel J."/>
            <person name="Charron P."/>
            <person name="Farinelli L."/>
            <person name="Marton T."/>
            <person name="Kruger M."/>
            <person name="Pelin A."/>
            <person name="Brachmann A."/>
            <person name="Corradi N."/>
        </authorList>
    </citation>
    <scope>NUCLEOTIDE SEQUENCE [LARGE SCALE GENOMIC DNA]</scope>
    <source>
        <strain evidence="2 3">A4</strain>
    </source>
</reference>
<feature type="compositionally biased region" description="Basic and acidic residues" evidence="1">
    <location>
        <begin position="579"/>
        <end position="612"/>
    </location>
</feature>
<dbReference type="AlphaFoldDB" id="A0A2I1FW19"/>
<evidence type="ECO:0000313" key="2">
    <source>
        <dbReference type="EMBL" id="PKY38578.1"/>
    </source>
</evidence>
<feature type="region of interest" description="Disordered" evidence="1">
    <location>
        <begin position="1"/>
        <end position="23"/>
    </location>
</feature>
<organism evidence="2 3">
    <name type="scientific">Rhizophagus irregularis</name>
    <dbReference type="NCBI Taxonomy" id="588596"/>
    <lineage>
        <taxon>Eukaryota</taxon>
        <taxon>Fungi</taxon>
        <taxon>Fungi incertae sedis</taxon>
        <taxon>Mucoromycota</taxon>
        <taxon>Glomeromycotina</taxon>
        <taxon>Glomeromycetes</taxon>
        <taxon>Glomerales</taxon>
        <taxon>Glomeraceae</taxon>
        <taxon>Rhizophagus</taxon>
    </lineage>
</organism>
<dbReference type="VEuPathDB" id="FungiDB:RhiirA1_503392"/>
<accession>A0A2I1FW19</accession>